<dbReference type="AlphaFoldDB" id="A0A1C4VZI4"/>
<keyword evidence="3" id="KW-1185">Reference proteome</keyword>
<reference evidence="3" key="1">
    <citation type="submission" date="2016-06" db="EMBL/GenBank/DDBJ databases">
        <authorList>
            <person name="Varghese N."/>
            <person name="Submissions Spin"/>
        </authorList>
    </citation>
    <scope>NUCLEOTIDE SEQUENCE [LARGE SCALE GENOMIC DNA]</scope>
    <source>
        <strain evidence="3">DSM 43168</strain>
    </source>
</reference>
<organism evidence="2 3">
    <name type="scientific">Micromonospora carbonacea</name>
    <dbReference type="NCBI Taxonomy" id="47853"/>
    <lineage>
        <taxon>Bacteria</taxon>
        <taxon>Bacillati</taxon>
        <taxon>Actinomycetota</taxon>
        <taxon>Actinomycetes</taxon>
        <taxon>Micromonosporales</taxon>
        <taxon>Micromonosporaceae</taxon>
        <taxon>Micromonospora</taxon>
    </lineage>
</organism>
<name>A0A1C4VZI4_9ACTN</name>
<evidence type="ECO:0000313" key="3">
    <source>
        <dbReference type="Proteomes" id="UP000183585"/>
    </source>
</evidence>
<dbReference type="Proteomes" id="UP000183585">
    <property type="component" value="Unassembled WGS sequence"/>
</dbReference>
<protein>
    <submittedName>
        <fullName evidence="2">Uncharacterized protein</fullName>
    </submittedName>
</protein>
<dbReference type="EMBL" id="FMCT01000003">
    <property type="protein sequence ID" value="SCE89382.1"/>
    <property type="molecule type" value="Genomic_DNA"/>
</dbReference>
<proteinExistence type="predicted"/>
<evidence type="ECO:0000256" key="1">
    <source>
        <dbReference type="SAM" id="MobiDB-lite"/>
    </source>
</evidence>
<feature type="region of interest" description="Disordered" evidence="1">
    <location>
        <begin position="15"/>
        <end position="94"/>
    </location>
</feature>
<accession>A0A1C4VZI4</accession>
<sequence>MARFLCWLIGCRPLTGGHPVTEPELVTDLRPGTDPEPVTDPRPGTVPGAPVPEVPAPTASRPPCTPARRPRRRARRPVAGTALPRSPWNRSADR</sequence>
<gene>
    <name evidence="2" type="ORF">GA0070563_10319</name>
</gene>
<dbReference type="RefSeq" id="WP_074473570.1">
    <property type="nucleotide sequence ID" value="NZ_FMCT01000003.1"/>
</dbReference>
<evidence type="ECO:0000313" key="2">
    <source>
        <dbReference type="EMBL" id="SCE89382.1"/>
    </source>
</evidence>